<comment type="caution">
    <text evidence="2">The sequence shown here is derived from an EMBL/GenBank/DDBJ whole genome shotgun (WGS) entry which is preliminary data.</text>
</comment>
<dbReference type="Proteomes" id="UP000541558">
    <property type="component" value="Unassembled WGS sequence"/>
</dbReference>
<feature type="compositionally biased region" description="Polar residues" evidence="1">
    <location>
        <begin position="182"/>
        <end position="195"/>
    </location>
</feature>
<feature type="region of interest" description="Disordered" evidence="1">
    <location>
        <begin position="337"/>
        <end position="364"/>
    </location>
</feature>
<name>A0A8H5C472_9AGAR</name>
<reference evidence="2 3" key="1">
    <citation type="journal article" date="2020" name="ISME J.">
        <title>Uncovering the hidden diversity of litter-decomposition mechanisms in mushroom-forming fungi.</title>
        <authorList>
            <person name="Floudas D."/>
            <person name="Bentzer J."/>
            <person name="Ahren D."/>
            <person name="Johansson T."/>
            <person name="Persson P."/>
            <person name="Tunlid A."/>
        </authorList>
    </citation>
    <scope>NUCLEOTIDE SEQUENCE [LARGE SCALE GENOMIC DNA]</scope>
    <source>
        <strain evidence="2 3">CBS 175.51</strain>
    </source>
</reference>
<feature type="compositionally biased region" description="Basic and acidic residues" evidence="1">
    <location>
        <begin position="217"/>
        <end position="226"/>
    </location>
</feature>
<organism evidence="2 3">
    <name type="scientific">Ephemerocybe angulata</name>
    <dbReference type="NCBI Taxonomy" id="980116"/>
    <lineage>
        <taxon>Eukaryota</taxon>
        <taxon>Fungi</taxon>
        <taxon>Dikarya</taxon>
        <taxon>Basidiomycota</taxon>
        <taxon>Agaricomycotina</taxon>
        <taxon>Agaricomycetes</taxon>
        <taxon>Agaricomycetidae</taxon>
        <taxon>Agaricales</taxon>
        <taxon>Agaricineae</taxon>
        <taxon>Psathyrellaceae</taxon>
        <taxon>Ephemerocybe</taxon>
    </lineage>
</organism>
<evidence type="ECO:0000256" key="1">
    <source>
        <dbReference type="SAM" id="MobiDB-lite"/>
    </source>
</evidence>
<feature type="compositionally biased region" description="Polar residues" evidence="1">
    <location>
        <begin position="354"/>
        <end position="364"/>
    </location>
</feature>
<accession>A0A8H5C472</accession>
<gene>
    <name evidence="2" type="ORF">D9611_009967</name>
</gene>
<dbReference type="AlphaFoldDB" id="A0A8H5C472"/>
<keyword evidence="3" id="KW-1185">Reference proteome</keyword>
<feature type="compositionally biased region" description="Basic and acidic residues" evidence="1">
    <location>
        <begin position="337"/>
        <end position="347"/>
    </location>
</feature>
<proteinExistence type="predicted"/>
<feature type="compositionally biased region" description="Polar residues" evidence="1">
    <location>
        <begin position="204"/>
        <end position="215"/>
    </location>
</feature>
<feature type="region of interest" description="Disordered" evidence="1">
    <location>
        <begin position="168"/>
        <end position="245"/>
    </location>
</feature>
<evidence type="ECO:0000313" key="3">
    <source>
        <dbReference type="Proteomes" id="UP000541558"/>
    </source>
</evidence>
<dbReference type="EMBL" id="JAACJK010000065">
    <property type="protein sequence ID" value="KAF5334965.1"/>
    <property type="molecule type" value="Genomic_DNA"/>
</dbReference>
<evidence type="ECO:0000313" key="2">
    <source>
        <dbReference type="EMBL" id="KAF5334965.1"/>
    </source>
</evidence>
<feature type="compositionally biased region" description="Basic residues" evidence="1">
    <location>
        <begin position="228"/>
        <end position="244"/>
    </location>
</feature>
<sequence>MPLAASLRLLSTHPSCTRGCRCPCTISNHNLAALTHRNCDGPPNPQPTCTSTWRKDPRLLYDENTYRKLNSGSVINNRLSPARAFDPTPPQLPSTMAVRRTSAVAGLTVIKSESFRPHVACQAHEKSNLQEHDLQRKTGHPPTTDVIGALNEKLVIFELKGEQIPCSQIDGPLTLSPDESKPNGSRNQDFRNLQKTADVRRSSPRNSNKPGSTCEDSLPRDAEVRPANHTHRRQTTTRFPHRRRELRDLRRYDHYDTGHLSPHHAFDTALPADEGQVREKLELDIWDVEATAKTTAFGVRAFEAIFEQTTKATAVPEASASRARRATKAIRRWEAPMTHDSRGDGGRHGAMGRATTTALATSAQ</sequence>
<protein>
    <submittedName>
        <fullName evidence="2">Uncharacterized protein</fullName>
    </submittedName>
</protein>